<dbReference type="InterPro" id="IPR011990">
    <property type="entry name" value="TPR-like_helical_dom_sf"/>
</dbReference>
<proteinExistence type="predicted"/>
<dbReference type="Pfam" id="PF13432">
    <property type="entry name" value="TPR_16"/>
    <property type="match status" value="2"/>
</dbReference>
<comment type="caution">
    <text evidence="5">The sequence shown here is derived from an EMBL/GenBank/DDBJ whole genome shotgun (WGS) entry which is preliminary data.</text>
</comment>
<gene>
    <name evidence="5" type="ORF">JIN83_15045</name>
</gene>
<dbReference type="SUPFAM" id="SSF48452">
    <property type="entry name" value="TPR-like"/>
    <property type="match status" value="4"/>
</dbReference>
<feature type="repeat" description="TPR" evidence="3">
    <location>
        <begin position="635"/>
        <end position="668"/>
    </location>
</feature>
<evidence type="ECO:0000256" key="4">
    <source>
        <dbReference type="SAM" id="SignalP"/>
    </source>
</evidence>
<dbReference type="PROSITE" id="PS50005">
    <property type="entry name" value="TPR"/>
    <property type="match status" value="3"/>
</dbReference>
<dbReference type="Proteomes" id="UP000634206">
    <property type="component" value="Unassembled WGS sequence"/>
</dbReference>
<evidence type="ECO:0000313" key="5">
    <source>
        <dbReference type="EMBL" id="MBK1856287.1"/>
    </source>
</evidence>
<dbReference type="Pfam" id="PF13174">
    <property type="entry name" value="TPR_6"/>
    <property type="match status" value="2"/>
</dbReference>
<dbReference type="PANTHER" id="PTHR45586">
    <property type="entry name" value="TPR REPEAT-CONTAINING PROTEIN PA4667"/>
    <property type="match status" value="1"/>
</dbReference>
<dbReference type="InterPro" id="IPR013105">
    <property type="entry name" value="TPR_2"/>
</dbReference>
<accession>A0AAE2V905</accession>
<feature type="chain" id="PRO_5042199925" evidence="4">
    <location>
        <begin position="20"/>
        <end position="790"/>
    </location>
</feature>
<evidence type="ECO:0000256" key="1">
    <source>
        <dbReference type="ARBA" id="ARBA00022737"/>
    </source>
</evidence>
<feature type="signal peptide" evidence="4">
    <location>
        <begin position="1"/>
        <end position="19"/>
    </location>
</feature>
<keyword evidence="2 3" id="KW-0802">TPR repeat</keyword>
<evidence type="ECO:0000256" key="2">
    <source>
        <dbReference type="ARBA" id="ARBA00022803"/>
    </source>
</evidence>
<dbReference type="EMBL" id="JAENIG010000012">
    <property type="protein sequence ID" value="MBK1856287.1"/>
    <property type="molecule type" value="Genomic_DNA"/>
</dbReference>
<keyword evidence="1" id="KW-0677">Repeat</keyword>
<organism evidence="5 6">
    <name type="scientific">Oceaniferula flava</name>
    <dbReference type="NCBI Taxonomy" id="2800421"/>
    <lineage>
        <taxon>Bacteria</taxon>
        <taxon>Pseudomonadati</taxon>
        <taxon>Verrucomicrobiota</taxon>
        <taxon>Verrucomicrobiia</taxon>
        <taxon>Verrucomicrobiales</taxon>
        <taxon>Verrucomicrobiaceae</taxon>
        <taxon>Oceaniferula</taxon>
    </lineage>
</organism>
<evidence type="ECO:0000256" key="3">
    <source>
        <dbReference type="PROSITE-ProRule" id="PRU00339"/>
    </source>
</evidence>
<name>A0AAE2V905_9BACT</name>
<dbReference type="RefSeq" id="WP_309490909.1">
    <property type="nucleotide sequence ID" value="NZ_JAENIG010000012.1"/>
</dbReference>
<dbReference type="Pfam" id="PF07719">
    <property type="entry name" value="TPR_2"/>
    <property type="match status" value="1"/>
</dbReference>
<evidence type="ECO:0000313" key="6">
    <source>
        <dbReference type="Proteomes" id="UP000634206"/>
    </source>
</evidence>
<dbReference type="InterPro" id="IPR019734">
    <property type="entry name" value="TPR_rpt"/>
</dbReference>
<feature type="repeat" description="TPR" evidence="3">
    <location>
        <begin position="449"/>
        <end position="482"/>
    </location>
</feature>
<sequence length="790" mass="89158">MRIYALIFALAFAALPASAQDAPLAVNPANDQFEFCKHLYRQANAMQDHEQRVQAYQRLIPRLEAYVAKFPNNPNTPAASYYLGECYYQSGAVDQAKRVLSGVVNRFRTGRYVALASNRLGYDAFYNKKYRQAAVHFDRVARLSDTPTERARGRYQEASCYRFAGDNNAAIRAYTTVETSEKAPPVYRENAKLRLGHLYLAKKDLDKAMEKFSALLLPGVAASLRVEATFNCGLIALEQDDTDLAKGYLKSVLLSTEDKHKPRAQAALMNCMFATKDYRGVLDTLKRGAYKGKPSTEAIKYTIAGKSALQLKSYNEAIRYFAKAESQIPLSEEAFTAAYYRLLCFFNVEGVNIPQQVDGFLEVYQKRYPKHTRIHKALLMKAETLFDSGKSREAADAYNQIETSLVGKENIPNLLYKRAWCLSESGDHNGAVRSFTDFINSYPEDPRSSKAIARRGKSYMALGDRGSALRDFDLLIQRFPKDKLAALAWQSSARIKKEDKDYKDMIRRYEQMLKNFPDLMQGTVANAHYWIGWGSYQLKDYAKAIASLDKALTLEPDSYGFQAGMLTVYCSYSMKDKARLQQAVDSILTLGKGDKVQNPIYRWLGVQCFNADEMKSAERYLTLGTTASEPRQTPKSFWKMLGSARVETGKYEEALEAIKNFLDVAEEPFWKAETLLDQAKAYLGLEKLAEAKTSAEEGLQLRPKGSVNSELRMVLGDIAYNQKDYDTAAGLYVVAVELFTDDQKLRPEALLKAYQALEKKGDQEQAKHYLNTLNKEFPNYLKQSAAPDAP</sequence>
<feature type="repeat" description="TPR" evidence="3">
    <location>
        <begin position="525"/>
        <end position="558"/>
    </location>
</feature>
<dbReference type="PANTHER" id="PTHR45586:SF1">
    <property type="entry name" value="LIPOPOLYSACCHARIDE ASSEMBLY PROTEIN B"/>
    <property type="match status" value="1"/>
</dbReference>
<keyword evidence="4" id="KW-0732">Signal</keyword>
<dbReference type="InterPro" id="IPR051012">
    <property type="entry name" value="CellSynth/LPSAsmb/PSIAsmb"/>
</dbReference>
<dbReference type="AlphaFoldDB" id="A0AAE2V905"/>
<dbReference type="Gene3D" id="1.25.40.10">
    <property type="entry name" value="Tetratricopeptide repeat domain"/>
    <property type="match status" value="6"/>
</dbReference>
<dbReference type="SMART" id="SM00028">
    <property type="entry name" value="TPR"/>
    <property type="match status" value="13"/>
</dbReference>
<reference evidence="5" key="1">
    <citation type="submission" date="2021-01" db="EMBL/GenBank/DDBJ databases">
        <title>Modified the classification status of verrucomicrobia.</title>
        <authorList>
            <person name="Feng X."/>
        </authorList>
    </citation>
    <scope>NUCLEOTIDE SEQUENCE</scope>
    <source>
        <strain evidence="5">5K15</strain>
    </source>
</reference>
<protein>
    <submittedName>
        <fullName evidence="5">Tetratricopeptide repeat protein</fullName>
    </submittedName>
</protein>
<keyword evidence="6" id="KW-1185">Reference proteome</keyword>